<evidence type="ECO:0000313" key="2">
    <source>
        <dbReference type="EMBL" id="KAJ1177556.1"/>
    </source>
</evidence>
<comment type="caution">
    <text evidence="2">The sequence shown here is derived from an EMBL/GenBank/DDBJ whole genome shotgun (WGS) entry which is preliminary data.</text>
</comment>
<keyword evidence="3" id="KW-1185">Reference proteome</keyword>
<organism evidence="2 3">
    <name type="scientific">Pleurodeles waltl</name>
    <name type="common">Iberian ribbed newt</name>
    <dbReference type="NCBI Taxonomy" id="8319"/>
    <lineage>
        <taxon>Eukaryota</taxon>
        <taxon>Metazoa</taxon>
        <taxon>Chordata</taxon>
        <taxon>Craniata</taxon>
        <taxon>Vertebrata</taxon>
        <taxon>Euteleostomi</taxon>
        <taxon>Amphibia</taxon>
        <taxon>Batrachia</taxon>
        <taxon>Caudata</taxon>
        <taxon>Salamandroidea</taxon>
        <taxon>Salamandridae</taxon>
        <taxon>Pleurodelinae</taxon>
        <taxon>Pleurodeles</taxon>
    </lineage>
</organism>
<gene>
    <name evidence="2" type="ORF">NDU88_002809</name>
</gene>
<protein>
    <submittedName>
        <fullName evidence="2">Uncharacterized protein</fullName>
    </submittedName>
</protein>
<dbReference type="EMBL" id="JANPWB010000006">
    <property type="protein sequence ID" value="KAJ1177556.1"/>
    <property type="molecule type" value="Genomic_DNA"/>
</dbReference>
<proteinExistence type="predicted"/>
<reference evidence="2" key="1">
    <citation type="journal article" date="2022" name="bioRxiv">
        <title>Sequencing and chromosome-scale assembly of the giantPleurodeles waltlgenome.</title>
        <authorList>
            <person name="Brown T."/>
            <person name="Elewa A."/>
            <person name="Iarovenko S."/>
            <person name="Subramanian E."/>
            <person name="Araus A.J."/>
            <person name="Petzold A."/>
            <person name="Susuki M."/>
            <person name="Suzuki K.-i.T."/>
            <person name="Hayashi T."/>
            <person name="Toyoda A."/>
            <person name="Oliveira C."/>
            <person name="Osipova E."/>
            <person name="Leigh N.D."/>
            <person name="Simon A."/>
            <person name="Yun M.H."/>
        </authorList>
    </citation>
    <scope>NUCLEOTIDE SEQUENCE</scope>
    <source>
        <strain evidence="2">20211129_DDA</strain>
        <tissue evidence="2">Liver</tissue>
    </source>
</reference>
<feature type="compositionally biased region" description="Basic and acidic residues" evidence="1">
    <location>
        <begin position="155"/>
        <end position="165"/>
    </location>
</feature>
<feature type="compositionally biased region" description="Basic and acidic residues" evidence="1">
    <location>
        <begin position="108"/>
        <end position="130"/>
    </location>
</feature>
<sequence>MINLDSKIFERIMTVLVIRFEYKVRTYSMNSSLKLIRSSIAIKKSQHRVLQGLLDVKRYRFDIRLFFCQRAIFPSDSINRGTLEWTGSWRVNPDIRFGITQKGTELKGRRAQKELAQRDEVKKKRTRVQEEPFPNVRNQPLRRATRRASQALHAETWRESRTQHL</sequence>
<evidence type="ECO:0000256" key="1">
    <source>
        <dbReference type="SAM" id="MobiDB-lite"/>
    </source>
</evidence>
<dbReference type="Proteomes" id="UP001066276">
    <property type="component" value="Chromosome 3_2"/>
</dbReference>
<dbReference type="AlphaFoldDB" id="A0AAV7TM57"/>
<evidence type="ECO:0000313" key="3">
    <source>
        <dbReference type="Proteomes" id="UP001066276"/>
    </source>
</evidence>
<accession>A0AAV7TM57</accession>
<feature type="region of interest" description="Disordered" evidence="1">
    <location>
        <begin position="108"/>
        <end position="165"/>
    </location>
</feature>
<name>A0AAV7TM57_PLEWA</name>